<protein>
    <recommendedName>
        <fullName evidence="1">Amine oxidase domain-containing protein</fullName>
    </recommendedName>
</protein>
<proteinExistence type="predicted"/>
<gene>
    <name evidence="2" type="ORF">BC936DRAFT_143330</name>
</gene>
<dbReference type="GO" id="GO:0016491">
    <property type="term" value="F:oxidoreductase activity"/>
    <property type="evidence" value="ECO:0007669"/>
    <property type="project" value="InterPro"/>
</dbReference>
<sequence length="77" mass="8982">MSKNVGFGLEFYAQQSLVKRNQKAMQVGGHIRTFRDPFTPKLYVEGGAMHLPTTHFLVYKYLKKFNMTNQLKPFQQV</sequence>
<evidence type="ECO:0000259" key="1">
    <source>
        <dbReference type="Pfam" id="PF01593"/>
    </source>
</evidence>
<feature type="domain" description="Amine oxidase" evidence="1">
    <location>
        <begin position="26"/>
        <end position="72"/>
    </location>
</feature>
<name>A0A432ZZ10_9FUNG</name>
<dbReference type="AlphaFoldDB" id="A0A432ZZ10"/>
<comment type="caution">
    <text evidence="2">The sequence shown here is derived from an EMBL/GenBank/DDBJ whole genome shotgun (WGS) entry which is preliminary data.</text>
</comment>
<dbReference type="InterPro" id="IPR002937">
    <property type="entry name" value="Amino_oxidase"/>
</dbReference>
<evidence type="ECO:0000313" key="2">
    <source>
        <dbReference type="EMBL" id="RUO95742.1"/>
    </source>
</evidence>
<dbReference type="Proteomes" id="UP000268093">
    <property type="component" value="Unassembled WGS sequence"/>
</dbReference>
<accession>A0A432ZZ10</accession>
<keyword evidence="3" id="KW-1185">Reference proteome</keyword>
<dbReference type="Pfam" id="PF01593">
    <property type="entry name" value="Amino_oxidase"/>
    <property type="match status" value="1"/>
</dbReference>
<dbReference type="Gene3D" id="3.90.660.10">
    <property type="match status" value="1"/>
</dbReference>
<dbReference type="EMBL" id="RBNI01026292">
    <property type="protein sequence ID" value="RUO95742.1"/>
    <property type="molecule type" value="Genomic_DNA"/>
</dbReference>
<dbReference type="OrthoDB" id="7777654at2759"/>
<reference evidence="2 3" key="1">
    <citation type="journal article" date="2018" name="New Phytol.">
        <title>Phylogenomics of Endogonaceae and evolution of mycorrhizas within Mucoromycota.</title>
        <authorList>
            <person name="Chang Y."/>
            <person name="Desiro A."/>
            <person name="Na H."/>
            <person name="Sandor L."/>
            <person name="Lipzen A."/>
            <person name="Clum A."/>
            <person name="Barry K."/>
            <person name="Grigoriev I.V."/>
            <person name="Martin F.M."/>
            <person name="Stajich J.E."/>
            <person name="Smith M.E."/>
            <person name="Bonito G."/>
            <person name="Spatafora J.W."/>
        </authorList>
    </citation>
    <scope>NUCLEOTIDE SEQUENCE [LARGE SCALE GENOMIC DNA]</scope>
    <source>
        <strain evidence="2 3">GMNB39</strain>
    </source>
</reference>
<organism evidence="2 3">
    <name type="scientific">Jimgerdemannia flammicorona</name>
    <dbReference type="NCBI Taxonomy" id="994334"/>
    <lineage>
        <taxon>Eukaryota</taxon>
        <taxon>Fungi</taxon>
        <taxon>Fungi incertae sedis</taxon>
        <taxon>Mucoromycota</taxon>
        <taxon>Mucoromycotina</taxon>
        <taxon>Endogonomycetes</taxon>
        <taxon>Endogonales</taxon>
        <taxon>Endogonaceae</taxon>
        <taxon>Jimgerdemannia</taxon>
    </lineage>
</organism>
<evidence type="ECO:0000313" key="3">
    <source>
        <dbReference type="Proteomes" id="UP000268093"/>
    </source>
</evidence>